<comment type="subcellular location">
    <subcellularLocation>
        <location evidence="1">Nucleus</location>
    </subcellularLocation>
</comment>
<dbReference type="AlphaFoldDB" id="A0A8S1B359"/>
<evidence type="ECO:0000256" key="5">
    <source>
        <dbReference type="ARBA" id="ARBA00023242"/>
    </source>
</evidence>
<evidence type="ECO:0000256" key="3">
    <source>
        <dbReference type="ARBA" id="ARBA00022771"/>
    </source>
</evidence>
<dbReference type="InterPro" id="IPR052035">
    <property type="entry name" value="ZnF_BED_domain_contain"/>
</dbReference>
<dbReference type="SUPFAM" id="SSF53098">
    <property type="entry name" value="Ribonuclease H-like"/>
    <property type="match status" value="1"/>
</dbReference>
<keyword evidence="3" id="KW-0863">Zinc-finger</keyword>
<evidence type="ECO:0000313" key="7">
    <source>
        <dbReference type="Proteomes" id="UP000494106"/>
    </source>
</evidence>
<accession>A0A8S1B359</accession>
<dbReference type="PANTHER" id="PTHR46481">
    <property type="entry name" value="ZINC FINGER BED DOMAIN-CONTAINING PROTEIN 4"/>
    <property type="match status" value="1"/>
</dbReference>
<sequence>MHQKHSRIPINLERQVEATPFQIVPEPSTSHSTTSKIINKPLGAQQMITDFVTRRRPISMQRSQAIDKQVVKWISKGHHSLRMVDEPELKKLLEMVAQTPGYTLPSRKTLSQSFIPKFYTETVESVQNQLNSAKAVSVTTNGWTSDYTKDSYIAVTAHYINEEMELCSYTLECIQYEDKHTSEKLPEFLKDCFRQALEY</sequence>
<dbReference type="GO" id="GO:0005634">
    <property type="term" value="C:nucleus"/>
    <property type="evidence" value="ECO:0007669"/>
    <property type="project" value="UniProtKB-SubCell"/>
</dbReference>
<comment type="caution">
    <text evidence="6">The sequence shown here is derived from an EMBL/GenBank/DDBJ whole genome shotgun (WGS) entry which is preliminary data.</text>
</comment>
<protein>
    <submittedName>
        <fullName evidence="6">Uncharacterized protein</fullName>
    </submittedName>
</protein>
<dbReference type="EMBL" id="CADEBC010000558">
    <property type="protein sequence ID" value="CAB3252757.1"/>
    <property type="molecule type" value="Genomic_DNA"/>
</dbReference>
<evidence type="ECO:0000256" key="1">
    <source>
        <dbReference type="ARBA" id="ARBA00004123"/>
    </source>
</evidence>
<proteinExistence type="predicted"/>
<dbReference type="PANTHER" id="PTHR46481:SF10">
    <property type="entry name" value="ZINC FINGER BED DOMAIN-CONTAINING PROTEIN 39"/>
    <property type="match status" value="1"/>
</dbReference>
<keyword evidence="2" id="KW-0479">Metal-binding</keyword>
<evidence type="ECO:0000256" key="2">
    <source>
        <dbReference type="ARBA" id="ARBA00022723"/>
    </source>
</evidence>
<dbReference type="Proteomes" id="UP000494106">
    <property type="component" value="Unassembled WGS sequence"/>
</dbReference>
<dbReference type="SUPFAM" id="SSF140996">
    <property type="entry name" value="Hermes dimerisation domain"/>
    <property type="match status" value="1"/>
</dbReference>
<dbReference type="OrthoDB" id="1607513at2759"/>
<dbReference type="InterPro" id="IPR012337">
    <property type="entry name" value="RNaseH-like_sf"/>
</dbReference>
<organism evidence="6 7">
    <name type="scientific">Arctia plantaginis</name>
    <name type="common">Wood tiger moth</name>
    <name type="synonym">Phalaena plantaginis</name>
    <dbReference type="NCBI Taxonomy" id="874455"/>
    <lineage>
        <taxon>Eukaryota</taxon>
        <taxon>Metazoa</taxon>
        <taxon>Ecdysozoa</taxon>
        <taxon>Arthropoda</taxon>
        <taxon>Hexapoda</taxon>
        <taxon>Insecta</taxon>
        <taxon>Pterygota</taxon>
        <taxon>Neoptera</taxon>
        <taxon>Endopterygota</taxon>
        <taxon>Lepidoptera</taxon>
        <taxon>Glossata</taxon>
        <taxon>Ditrysia</taxon>
        <taxon>Noctuoidea</taxon>
        <taxon>Erebidae</taxon>
        <taxon>Arctiinae</taxon>
        <taxon>Arctia</taxon>
    </lineage>
</organism>
<keyword evidence="4" id="KW-0862">Zinc</keyword>
<dbReference type="GO" id="GO:0008270">
    <property type="term" value="F:zinc ion binding"/>
    <property type="evidence" value="ECO:0007669"/>
    <property type="project" value="UniProtKB-KW"/>
</dbReference>
<name>A0A8S1B359_ARCPL</name>
<keyword evidence="7" id="KW-1185">Reference proteome</keyword>
<gene>
    <name evidence="6" type="ORF">APLA_LOCUS13677</name>
</gene>
<evidence type="ECO:0000313" key="6">
    <source>
        <dbReference type="EMBL" id="CAB3252757.1"/>
    </source>
</evidence>
<evidence type="ECO:0000256" key="4">
    <source>
        <dbReference type="ARBA" id="ARBA00022833"/>
    </source>
</evidence>
<reference evidence="6 7" key="1">
    <citation type="submission" date="2020-04" db="EMBL/GenBank/DDBJ databases">
        <authorList>
            <person name="Wallbank WR R."/>
            <person name="Pardo Diaz C."/>
            <person name="Kozak K."/>
            <person name="Martin S."/>
            <person name="Jiggins C."/>
            <person name="Moest M."/>
            <person name="Warren A I."/>
            <person name="Byers J.R.P. K."/>
            <person name="Montejo-Kovacevich G."/>
            <person name="Yen C E."/>
        </authorList>
    </citation>
    <scope>NUCLEOTIDE SEQUENCE [LARGE SCALE GENOMIC DNA]</scope>
</reference>
<keyword evidence="5" id="KW-0539">Nucleus</keyword>